<gene>
    <name evidence="2" type="ORF">PPL_10972</name>
</gene>
<dbReference type="InParanoid" id="D3BSK3"/>
<accession>D3BSK3</accession>
<dbReference type="GeneID" id="31366441"/>
<evidence type="ECO:0000256" key="1">
    <source>
        <dbReference type="SAM" id="SignalP"/>
    </source>
</evidence>
<evidence type="ECO:0000313" key="2">
    <source>
        <dbReference type="EMBL" id="EFA75468.1"/>
    </source>
</evidence>
<dbReference type="RefSeq" id="XP_020427602.1">
    <property type="nucleotide sequence ID" value="XM_020581732.1"/>
</dbReference>
<dbReference type="PANTHER" id="PTHR32256:SF6">
    <property type="entry name" value="EGF-LIKE DOMAIN-CONTAINING PROTEIN"/>
    <property type="match status" value="1"/>
</dbReference>
<evidence type="ECO:0000313" key="3">
    <source>
        <dbReference type="Proteomes" id="UP000001396"/>
    </source>
</evidence>
<protein>
    <recommendedName>
        <fullName evidence="4">EGF-like domain-containing protein</fullName>
    </recommendedName>
</protein>
<name>D3BSK3_HETP5</name>
<keyword evidence="1" id="KW-0732">Signal</keyword>
<feature type="chain" id="PRO_5003041460" description="EGF-like domain-containing protein" evidence="1">
    <location>
        <begin position="20"/>
        <end position="411"/>
    </location>
</feature>
<keyword evidence="3" id="KW-1185">Reference proteome</keyword>
<comment type="caution">
    <text evidence="2">The sequence shown here is derived from an EMBL/GenBank/DDBJ whole genome shotgun (WGS) entry which is preliminary data.</text>
</comment>
<dbReference type="PANTHER" id="PTHR32256">
    <property type="match status" value="1"/>
</dbReference>
<evidence type="ECO:0008006" key="4">
    <source>
        <dbReference type="Google" id="ProtNLM"/>
    </source>
</evidence>
<dbReference type="InterPro" id="IPR053369">
    <property type="entry name" value="SrfA-induced_signal"/>
</dbReference>
<feature type="signal peptide" evidence="1">
    <location>
        <begin position="1"/>
        <end position="19"/>
    </location>
</feature>
<proteinExistence type="predicted"/>
<organism evidence="2 3">
    <name type="scientific">Heterostelium pallidum (strain ATCC 26659 / Pp 5 / PN500)</name>
    <name type="common">Cellular slime mold</name>
    <name type="synonym">Polysphondylium pallidum</name>
    <dbReference type="NCBI Taxonomy" id="670386"/>
    <lineage>
        <taxon>Eukaryota</taxon>
        <taxon>Amoebozoa</taxon>
        <taxon>Evosea</taxon>
        <taxon>Eumycetozoa</taxon>
        <taxon>Dictyostelia</taxon>
        <taxon>Acytosteliales</taxon>
        <taxon>Acytosteliaceae</taxon>
        <taxon>Heterostelium</taxon>
    </lineage>
</organism>
<dbReference type="OMA" id="HIAWENN"/>
<reference evidence="2 3" key="1">
    <citation type="journal article" date="2011" name="Genome Res.">
        <title>Phylogeny-wide analysis of social amoeba genomes highlights ancient origins for complex intercellular communication.</title>
        <authorList>
            <person name="Heidel A.J."/>
            <person name="Lawal H.M."/>
            <person name="Felder M."/>
            <person name="Schilde C."/>
            <person name="Helps N.R."/>
            <person name="Tunggal B."/>
            <person name="Rivero F."/>
            <person name="John U."/>
            <person name="Schleicher M."/>
            <person name="Eichinger L."/>
            <person name="Platzer M."/>
            <person name="Noegel A.A."/>
            <person name="Schaap P."/>
            <person name="Gloeckner G."/>
        </authorList>
    </citation>
    <scope>NUCLEOTIDE SEQUENCE [LARGE SCALE GENOMIC DNA]</scope>
    <source>
        <strain evidence="3">ATCC 26659 / Pp 5 / PN500</strain>
    </source>
</reference>
<dbReference type="Proteomes" id="UP000001396">
    <property type="component" value="Unassembled WGS sequence"/>
</dbReference>
<dbReference type="EMBL" id="ADBJ01000054">
    <property type="protein sequence ID" value="EFA75468.1"/>
    <property type="molecule type" value="Genomic_DNA"/>
</dbReference>
<dbReference type="AlphaFoldDB" id="D3BSK3"/>
<sequence length="411" mass="45665">MKIFKQLFCALLVVGAVAARAKSCSQSYECGTQPFAHCYNMTAKHMLPGFGLDNGQHTINFINNLGAVDNRPDGASFFGRVSMDGGEFEVIEEIESDANVQNGQRVVQMYNYLESKHIPYVVNSKATAGNAGIGPYANHVFTQVWSVLSVYLGMAFDEKNNIMYSCDLDIRKYNKIPMTFEDRRDNTTMYTGQTCSGMSYYNGKLYFSANSAAGTSFYQADTTCVNCDKSKLSAIFNESSYIHGMTSSDTDIFYTSSTGIYQVSLANPSTKKQLSSDTKAGTIKYSEGFVYYQNDNQIISIEVATGKTKVLYDTATVARQNQCYCATGFSGDQCETCSGRIQWNNGIPKCYRENQPLFCVQDYECGNVPFTLCNYGTCSCRNNFYGAKCDQCDYHIIWENGIPVCEKNPTA</sequence>
<dbReference type="SUPFAM" id="SSF63825">
    <property type="entry name" value="YWTD domain"/>
    <property type="match status" value="1"/>
</dbReference>